<dbReference type="STRING" id="996637.SGM_5047"/>
<feature type="compositionally biased region" description="Pro residues" evidence="1">
    <location>
        <begin position="28"/>
        <end position="44"/>
    </location>
</feature>
<feature type="region of interest" description="Disordered" evidence="1">
    <location>
        <begin position="1"/>
        <end position="81"/>
    </location>
</feature>
<dbReference type="AlphaFoldDB" id="F3NPI3"/>
<sequence>MRPSTVRVPGGHEEGEGGPDRCRRRLPQSPPCHWPTASPPPTTRPPSRSRAPREDRRAPDTTPSASGASTRSSRSSASKPR</sequence>
<dbReference type="Proteomes" id="UP000003022">
    <property type="component" value="Unassembled WGS sequence"/>
</dbReference>
<dbReference type="EMBL" id="AEYX01000042">
    <property type="protein sequence ID" value="EGG44995.1"/>
    <property type="molecule type" value="Genomic_DNA"/>
</dbReference>
<feature type="compositionally biased region" description="Low complexity" evidence="1">
    <location>
        <begin position="61"/>
        <end position="81"/>
    </location>
</feature>
<organism evidence="2 3">
    <name type="scientific">Streptomyces griseoaurantiacus M045</name>
    <dbReference type="NCBI Taxonomy" id="996637"/>
    <lineage>
        <taxon>Bacteria</taxon>
        <taxon>Bacillati</taxon>
        <taxon>Actinomycetota</taxon>
        <taxon>Actinomycetes</taxon>
        <taxon>Kitasatosporales</taxon>
        <taxon>Streptomycetaceae</taxon>
        <taxon>Streptomyces</taxon>
        <taxon>Streptomyces aurantiacus group</taxon>
    </lineage>
</organism>
<comment type="caution">
    <text evidence="2">The sequence shown here is derived from an EMBL/GenBank/DDBJ whole genome shotgun (WGS) entry which is preliminary data.</text>
</comment>
<proteinExistence type="predicted"/>
<name>F3NPI3_9ACTN</name>
<gene>
    <name evidence="2" type="ORF">SGM_5047</name>
</gene>
<accession>F3NPI3</accession>
<keyword evidence="3" id="KW-1185">Reference proteome</keyword>
<reference evidence="2 3" key="1">
    <citation type="journal article" date="2011" name="J. Bacteriol.">
        <title>Draft genome sequence of the marine bacterium Streptomyces griseoaurantiacus M045, which produces novel manumycin-type antibiotics with a pABA core component.</title>
        <authorList>
            <person name="Li F."/>
            <person name="Jiang P."/>
            <person name="Zheng H."/>
            <person name="Wang S."/>
            <person name="Zhao G."/>
            <person name="Qin S."/>
            <person name="Liu Z."/>
        </authorList>
    </citation>
    <scope>NUCLEOTIDE SEQUENCE [LARGE SCALE GENOMIC DNA]</scope>
    <source>
        <strain evidence="2 3">M045</strain>
    </source>
</reference>
<feature type="compositionally biased region" description="Basic and acidic residues" evidence="1">
    <location>
        <begin position="10"/>
        <end position="21"/>
    </location>
</feature>
<evidence type="ECO:0000313" key="3">
    <source>
        <dbReference type="Proteomes" id="UP000003022"/>
    </source>
</evidence>
<protein>
    <submittedName>
        <fullName evidence="2">Uncharacterized protein</fullName>
    </submittedName>
</protein>
<evidence type="ECO:0000256" key="1">
    <source>
        <dbReference type="SAM" id="MobiDB-lite"/>
    </source>
</evidence>
<evidence type="ECO:0000313" key="2">
    <source>
        <dbReference type="EMBL" id="EGG44995.1"/>
    </source>
</evidence>